<gene>
    <name evidence="2" type="ORF">PSR33_05575</name>
</gene>
<dbReference type="EMBL" id="CP117683">
    <property type="protein sequence ID" value="WDC91658.1"/>
    <property type="molecule type" value="Genomic_DNA"/>
</dbReference>
<sequence>MDEMKRKQKIQEGKVILGWVALSIIIFVITLLAWVIWQTKIAMFLLGIGTLLLVLFITLFLIWKSLLKH</sequence>
<evidence type="ECO:0000313" key="2">
    <source>
        <dbReference type="EMBL" id="WDC91658.1"/>
    </source>
</evidence>
<keyword evidence="1" id="KW-1133">Transmembrane helix</keyword>
<organism evidence="2 3">
    <name type="scientific">Latilactobacillus curvatus</name>
    <name type="common">Lactobacillus curvatus</name>
    <dbReference type="NCBI Taxonomy" id="28038"/>
    <lineage>
        <taxon>Bacteria</taxon>
        <taxon>Bacillati</taxon>
        <taxon>Bacillota</taxon>
        <taxon>Bacilli</taxon>
        <taxon>Lactobacillales</taxon>
        <taxon>Lactobacillaceae</taxon>
        <taxon>Latilactobacillus</taxon>
    </lineage>
</organism>
<keyword evidence="1" id="KW-0812">Transmembrane</keyword>
<evidence type="ECO:0000313" key="3">
    <source>
        <dbReference type="Proteomes" id="UP001215533"/>
    </source>
</evidence>
<proteinExistence type="predicted"/>
<keyword evidence="1" id="KW-0472">Membrane</keyword>
<dbReference type="Proteomes" id="UP001215533">
    <property type="component" value="Chromosome"/>
</dbReference>
<name>A0AAJ5RDX6_LATCU</name>
<evidence type="ECO:0000256" key="1">
    <source>
        <dbReference type="SAM" id="Phobius"/>
    </source>
</evidence>
<dbReference type="AlphaFoldDB" id="A0AAJ5RDX6"/>
<accession>A0AAJ5RDX6</accession>
<reference evidence="2" key="1">
    <citation type="submission" date="2023-02" db="EMBL/GenBank/DDBJ databases">
        <title>Complete genome sequence of Lactobacillus curvatus CACC879 isolated from Pig feces.</title>
        <authorList>
            <person name="Park S."/>
            <person name="Park M.A."/>
            <person name="Kim D.-H."/>
            <person name="Kim Y."/>
        </authorList>
    </citation>
    <scope>NUCLEOTIDE SEQUENCE</scope>
    <source>
        <strain evidence="2">CACC879</strain>
    </source>
</reference>
<protein>
    <submittedName>
        <fullName evidence="2">Uncharacterized protein</fullName>
    </submittedName>
</protein>
<feature type="transmembrane region" description="Helical" evidence="1">
    <location>
        <begin position="15"/>
        <end position="37"/>
    </location>
</feature>
<feature type="transmembrane region" description="Helical" evidence="1">
    <location>
        <begin position="43"/>
        <end position="63"/>
    </location>
</feature>